<dbReference type="PANTHER" id="PTHR36287">
    <property type="match status" value="1"/>
</dbReference>
<feature type="region of interest" description="Disordered" evidence="1">
    <location>
        <begin position="1"/>
        <end position="61"/>
    </location>
</feature>
<organism evidence="2 3">
    <name type="scientific">Sus scrofa</name>
    <name type="common">Pig</name>
    <dbReference type="NCBI Taxonomy" id="9823"/>
    <lineage>
        <taxon>Eukaryota</taxon>
        <taxon>Metazoa</taxon>
        <taxon>Chordata</taxon>
        <taxon>Craniata</taxon>
        <taxon>Vertebrata</taxon>
        <taxon>Euteleostomi</taxon>
        <taxon>Mammalia</taxon>
        <taxon>Eutheria</taxon>
        <taxon>Laurasiatheria</taxon>
        <taxon>Artiodactyla</taxon>
        <taxon>Suina</taxon>
        <taxon>Suidae</taxon>
        <taxon>Sus</taxon>
    </lineage>
</organism>
<evidence type="ECO:0000256" key="1">
    <source>
        <dbReference type="SAM" id="MobiDB-lite"/>
    </source>
</evidence>
<protein>
    <submittedName>
        <fullName evidence="2">Proline rich 13</fullName>
    </submittedName>
</protein>
<dbReference type="PANTHER" id="PTHR36287:SF1">
    <property type="entry name" value="PROLINE-RICH PROTEIN 13"/>
    <property type="match status" value="1"/>
</dbReference>
<feature type="compositionally biased region" description="Pro residues" evidence="1">
    <location>
        <begin position="27"/>
        <end position="61"/>
    </location>
</feature>
<dbReference type="AlphaFoldDB" id="A0A8D1FJE1"/>
<dbReference type="Ensembl" id="ENSSSCT00030037853.1">
    <property type="protein sequence ID" value="ENSSSCP00030017364.1"/>
    <property type="gene ID" value="ENSSSCG00030026976.1"/>
</dbReference>
<sequence>MWNPNAGQPGPNPYPPNVGYPGGCHPTHPPSANPPFPPGPLPTPPGVPQGNPAFPPGGPCYPVPQPGHPGCQPSGPYPPPAPCMPPVNPLAPGMVGPGMVMDKKMKKKMKKAHKKKHKHHKHGKVSALWSLARKRCPLRRTRVAGGGKRGRWQGQGMGIHSLRTWDRALCYSGRWCFLFVKDSHCEEFNNLENNY</sequence>
<evidence type="ECO:0000313" key="3">
    <source>
        <dbReference type="Proteomes" id="UP000694722"/>
    </source>
</evidence>
<evidence type="ECO:0000313" key="2">
    <source>
        <dbReference type="Ensembl" id="ENSSSCP00040037235.1"/>
    </source>
</evidence>
<proteinExistence type="predicted"/>
<dbReference type="Ensembl" id="ENSSSCT00040085187.1">
    <property type="protein sequence ID" value="ENSSSCP00040037235.1"/>
    <property type="gene ID" value="ENSSSCG00040062409.1"/>
</dbReference>
<accession>A0A8D1FJE1</accession>
<dbReference type="Proteomes" id="UP000694722">
    <property type="component" value="Unplaced"/>
</dbReference>
<gene>
    <name evidence="2" type="primary">PRR13</name>
</gene>
<reference evidence="2" key="1">
    <citation type="submission" date="2025-05" db="UniProtKB">
        <authorList>
            <consortium name="Ensembl"/>
        </authorList>
    </citation>
    <scope>IDENTIFICATION</scope>
</reference>
<dbReference type="Proteomes" id="UP000694570">
    <property type="component" value="Unplaced"/>
</dbReference>
<name>A0A8D1FJE1_PIG</name>